<accession>A0ACB8Q503</accession>
<reference evidence="1" key="1">
    <citation type="submission" date="2021-02" db="EMBL/GenBank/DDBJ databases">
        <authorList>
            <consortium name="DOE Joint Genome Institute"/>
            <person name="Ahrendt S."/>
            <person name="Looney B.P."/>
            <person name="Miyauchi S."/>
            <person name="Morin E."/>
            <person name="Drula E."/>
            <person name="Courty P.E."/>
            <person name="Chicoki N."/>
            <person name="Fauchery L."/>
            <person name="Kohler A."/>
            <person name="Kuo A."/>
            <person name="Labutti K."/>
            <person name="Pangilinan J."/>
            <person name="Lipzen A."/>
            <person name="Riley R."/>
            <person name="Andreopoulos W."/>
            <person name="He G."/>
            <person name="Johnson J."/>
            <person name="Barry K.W."/>
            <person name="Grigoriev I.V."/>
            <person name="Nagy L."/>
            <person name="Hibbett D."/>
            <person name="Henrissat B."/>
            <person name="Matheny P.B."/>
            <person name="Labbe J."/>
            <person name="Martin F."/>
        </authorList>
    </citation>
    <scope>NUCLEOTIDE SEQUENCE</scope>
    <source>
        <strain evidence="1">EC-137</strain>
    </source>
</reference>
<reference evidence="1" key="2">
    <citation type="journal article" date="2022" name="New Phytol.">
        <title>Evolutionary transition to the ectomycorrhizal habit in the genomes of a hyperdiverse lineage of mushroom-forming fungi.</title>
        <authorList>
            <person name="Looney B."/>
            <person name="Miyauchi S."/>
            <person name="Morin E."/>
            <person name="Drula E."/>
            <person name="Courty P.E."/>
            <person name="Kohler A."/>
            <person name="Kuo A."/>
            <person name="LaButti K."/>
            <person name="Pangilinan J."/>
            <person name="Lipzen A."/>
            <person name="Riley R."/>
            <person name="Andreopoulos W."/>
            <person name="He G."/>
            <person name="Johnson J."/>
            <person name="Nolan M."/>
            <person name="Tritt A."/>
            <person name="Barry K.W."/>
            <person name="Grigoriev I.V."/>
            <person name="Nagy L.G."/>
            <person name="Hibbett D."/>
            <person name="Henrissat B."/>
            <person name="Matheny P.B."/>
            <person name="Labbe J."/>
            <person name="Martin F.M."/>
        </authorList>
    </citation>
    <scope>NUCLEOTIDE SEQUENCE</scope>
    <source>
        <strain evidence="1">EC-137</strain>
    </source>
</reference>
<gene>
    <name evidence="1" type="ORF">K488DRAFT_75040</name>
</gene>
<keyword evidence="2" id="KW-1185">Reference proteome</keyword>
<evidence type="ECO:0000313" key="1">
    <source>
        <dbReference type="EMBL" id="KAI0026831.1"/>
    </source>
</evidence>
<evidence type="ECO:0000313" key="2">
    <source>
        <dbReference type="Proteomes" id="UP000814128"/>
    </source>
</evidence>
<name>A0ACB8Q503_9AGAM</name>
<sequence>MTAPETLFECMKEWLLSRTSTDGYLIVMDLEAQISHRASHHSDMLLNDIGDEPEGLQQHVEYWQAIALQHGQLVIATQKQRDSTETHAVLAQGTIEHMLWQLNMQTTKKRQNIHVG</sequence>
<dbReference type="EMBL" id="MU274159">
    <property type="protein sequence ID" value="KAI0026831.1"/>
    <property type="molecule type" value="Genomic_DNA"/>
</dbReference>
<comment type="caution">
    <text evidence="1">The sequence shown here is derived from an EMBL/GenBank/DDBJ whole genome shotgun (WGS) entry which is preliminary data.</text>
</comment>
<protein>
    <submittedName>
        <fullName evidence="1">Uncharacterized protein</fullName>
    </submittedName>
</protein>
<organism evidence="1 2">
    <name type="scientific">Vararia minispora EC-137</name>
    <dbReference type="NCBI Taxonomy" id="1314806"/>
    <lineage>
        <taxon>Eukaryota</taxon>
        <taxon>Fungi</taxon>
        <taxon>Dikarya</taxon>
        <taxon>Basidiomycota</taxon>
        <taxon>Agaricomycotina</taxon>
        <taxon>Agaricomycetes</taxon>
        <taxon>Russulales</taxon>
        <taxon>Lachnocladiaceae</taxon>
        <taxon>Vararia</taxon>
    </lineage>
</organism>
<dbReference type="Proteomes" id="UP000814128">
    <property type="component" value="Unassembled WGS sequence"/>
</dbReference>
<proteinExistence type="predicted"/>